<name>A0AC61SAW3_9EURY</name>
<reference evidence="1" key="1">
    <citation type="submission" date="2018-09" db="EMBL/GenBank/DDBJ databases">
        <title>A genomic encyclopedia of anaerobic methanotrophic archaea.</title>
        <authorList>
            <person name="Skennerton C.T."/>
            <person name="Chadwick G.L."/>
            <person name="Laso-Perez R."/>
            <person name="Leu A.O."/>
            <person name="Speth D.R."/>
            <person name="Yu H."/>
            <person name="Morgan-Lang C."/>
            <person name="Hatzenpichler R."/>
            <person name="Goudeau D."/>
            <person name="Malmstrom R."/>
            <person name="Woyke T."/>
            <person name="Hallam S."/>
            <person name="Tyson G.W."/>
            <person name="Wegener G."/>
            <person name="Boetius A."/>
            <person name="Orphan V.J."/>
        </authorList>
    </citation>
    <scope>NUCLEOTIDE SEQUENCE</scope>
    <source>
        <strain evidence="1">CONS3730D10UFb2</strain>
    </source>
</reference>
<sequence length="145" mass="15823">ILKGVLSPYILLIAMVYWVIINGVLSALGAAIARGHPKSILTAFCVAWLTSLNPFLAAGWFAGLVEAKYRKPTTGDFKRLIETESINEMFNIPLFRVLLVAALANLGSVVGTFLGIYVILTLVGFNPVDVLQNFFCKNILIKIPV</sequence>
<gene>
    <name evidence="1" type="ORF">C5S46_04275</name>
</gene>
<protein>
    <submittedName>
        <fullName evidence="1">TraB family protein</fullName>
    </submittedName>
</protein>
<evidence type="ECO:0000313" key="2">
    <source>
        <dbReference type="Proteomes" id="UP000315423"/>
    </source>
</evidence>
<accession>A0AC61SAW3</accession>
<proteinExistence type="predicted"/>
<dbReference type="Proteomes" id="UP000315423">
    <property type="component" value="Unassembled WGS sequence"/>
</dbReference>
<feature type="non-terminal residue" evidence="1">
    <location>
        <position position="1"/>
    </location>
</feature>
<dbReference type="EMBL" id="QYBA01000136">
    <property type="protein sequence ID" value="TKY91746.1"/>
    <property type="molecule type" value="Genomic_DNA"/>
</dbReference>
<comment type="caution">
    <text evidence="1">The sequence shown here is derived from an EMBL/GenBank/DDBJ whole genome shotgun (WGS) entry which is preliminary data.</text>
</comment>
<evidence type="ECO:0000313" key="1">
    <source>
        <dbReference type="EMBL" id="TKY91746.1"/>
    </source>
</evidence>
<organism evidence="1 2">
    <name type="scientific">Candidatus Methanomarinus sp</name>
    <dbReference type="NCBI Taxonomy" id="3386244"/>
    <lineage>
        <taxon>Archaea</taxon>
        <taxon>Methanobacteriati</taxon>
        <taxon>Methanobacteriota</taxon>
        <taxon>Stenosarchaea group</taxon>
        <taxon>Methanomicrobia</taxon>
        <taxon>Methanosarcinales</taxon>
        <taxon>ANME-2 cluster</taxon>
        <taxon>Candidatus Methanocomedenaceae</taxon>
        <taxon>Candidatus Methanomarinus</taxon>
    </lineage>
</organism>